<accession>A0AC61RIL4</accession>
<gene>
    <name evidence="1" type="ORF">E5331_06180</name>
</gene>
<keyword evidence="2" id="KW-1185">Reference proteome</keyword>
<evidence type="ECO:0000313" key="2">
    <source>
        <dbReference type="Proteomes" id="UP000306319"/>
    </source>
</evidence>
<reference evidence="1" key="1">
    <citation type="submission" date="2019-04" db="EMBL/GenBank/DDBJ databases">
        <title>Microbes associate with the intestines of laboratory mice.</title>
        <authorList>
            <person name="Navarre W."/>
            <person name="Wong E."/>
            <person name="Huang K."/>
            <person name="Tropini C."/>
            <person name="Ng K."/>
            <person name="Yu B."/>
        </authorList>
    </citation>
    <scope>NUCLEOTIDE SEQUENCE</scope>
    <source>
        <strain evidence="1">NM04_E33</strain>
    </source>
</reference>
<name>A0AC61RIL4_9BACT</name>
<evidence type="ECO:0000313" key="1">
    <source>
        <dbReference type="EMBL" id="TGY79593.1"/>
    </source>
</evidence>
<keyword evidence="1" id="KW-0808">Transferase</keyword>
<comment type="caution">
    <text evidence="1">The sequence shown here is derived from an EMBL/GenBank/DDBJ whole genome shotgun (WGS) entry which is preliminary data.</text>
</comment>
<dbReference type="EMBL" id="SRYB01000006">
    <property type="protein sequence ID" value="TGY79593.1"/>
    <property type="molecule type" value="Genomic_DNA"/>
</dbReference>
<organism evidence="1 2">
    <name type="scientific">Lepagella muris</name>
    <dbReference type="NCBI Taxonomy" id="3032870"/>
    <lineage>
        <taxon>Bacteria</taxon>
        <taxon>Pseudomonadati</taxon>
        <taxon>Bacteroidota</taxon>
        <taxon>Bacteroidia</taxon>
        <taxon>Bacteroidales</taxon>
        <taxon>Muribaculaceae</taxon>
        <taxon>Lepagella</taxon>
    </lineage>
</organism>
<sequence>MAGKYRNLYYSLNKYIFRLLPDTLYHNLLGWIMHRRFGVGYHWMNITHPKTFSEKLQWLKKNGPIEKKSQLSDKYDVREWVGGVIGDKYLVDLIPLSKSGKFETTKVEDIDFNYLPNQFVLKLTKGSGFNIICKDKSQLNLPKVKKTLVDWLGVNNYYLSREPNYKGENKIICERMLEYNITDYKFFCFNGTPTFVELYIDRFGNHRKVFYDMNWKKAGFTTANDSMDGDAERPKEFDEMVSVAKKLSEGWPFVRVDLYVHEGNVYFGEMTFHPAGGYTPITPHEWEYKLGEKIKL</sequence>
<proteinExistence type="predicted"/>
<protein>
    <submittedName>
        <fullName evidence="1">Glycosyl transferase</fullName>
    </submittedName>
</protein>
<dbReference type="Proteomes" id="UP000306319">
    <property type="component" value="Unassembled WGS sequence"/>
</dbReference>